<feature type="region of interest" description="Disordered" evidence="7">
    <location>
        <begin position="862"/>
        <end position="886"/>
    </location>
</feature>
<dbReference type="Gene3D" id="3.30.200.20">
    <property type="entry name" value="Phosphorylase Kinase, domain 1"/>
    <property type="match status" value="1"/>
</dbReference>
<evidence type="ECO:0000256" key="6">
    <source>
        <dbReference type="PROSITE-ProRule" id="PRU10141"/>
    </source>
</evidence>
<dbReference type="PROSITE" id="PS00678">
    <property type="entry name" value="WD_REPEATS_1"/>
    <property type="match status" value="2"/>
</dbReference>
<feature type="repeat" description="WD" evidence="5">
    <location>
        <begin position="646"/>
        <end position="687"/>
    </location>
</feature>
<dbReference type="eggNOG" id="COG2319">
    <property type="taxonomic scope" value="Bacteria"/>
</dbReference>
<evidence type="ECO:0000259" key="8">
    <source>
        <dbReference type="PROSITE" id="PS50011"/>
    </source>
</evidence>
<evidence type="ECO:0000256" key="2">
    <source>
        <dbReference type="ARBA" id="ARBA00022737"/>
    </source>
</evidence>
<dbReference type="STRING" id="575540.Isop_1637"/>
<dbReference type="PROSITE" id="PS50082">
    <property type="entry name" value="WD_REPEATS_2"/>
    <property type="match status" value="5"/>
</dbReference>
<dbReference type="Pfam" id="PF00069">
    <property type="entry name" value="Pkinase"/>
    <property type="match status" value="1"/>
</dbReference>
<name>E8R094_ISOPI</name>
<feature type="repeat" description="WD" evidence="5">
    <location>
        <begin position="772"/>
        <end position="807"/>
    </location>
</feature>
<dbReference type="GO" id="GO:0005524">
    <property type="term" value="F:ATP binding"/>
    <property type="evidence" value="ECO:0007669"/>
    <property type="project" value="UniProtKB-UniRule"/>
</dbReference>
<feature type="compositionally biased region" description="Basic and acidic residues" evidence="7">
    <location>
        <begin position="1"/>
        <end position="11"/>
    </location>
</feature>
<reference evidence="9 10" key="2">
    <citation type="journal article" date="2011" name="Stand. Genomic Sci.">
        <title>Complete genome sequence of Isosphaera pallida type strain (IS1B).</title>
        <authorList>
            <consortium name="US DOE Joint Genome Institute (JGI-PGF)"/>
            <person name="Goker M."/>
            <person name="Cleland D."/>
            <person name="Saunders E."/>
            <person name="Lapidus A."/>
            <person name="Nolan M."/>
            <person name="Lucas S."/>
            <person name="Hammon N."/>
            <person name="Deshpande S."/>
            <person name="Cheng J.F."/>
            <person name="Tapia R."/>
            <person name="Han C."/>
            <person name="Goodwin L."/>
            <person name="Pitluck S."/>
            <person name="Liolios K."/>
            <person name="Pagani I."/>
            <person name="Ivanova N."/>
            <person name="Mavromatis K."/>
            <person name="Pati A."/>
            <person name="Chen A."/>
            <person name="Palaniappan K."/>
            <person name="Land M."/>
            <person name="Hauser L."/>
            <person name="Chang Y.J."/>
            <person name="Jeffries C.D."/>
            <person name="Detter J.C."/>
            <person name="Beck B."/>
            <person name="Woyke T."/>
            <person name="Bristow J."/>
            <person name="Eisen J.A."/>
            <person name="Markowitz V."/>
            <person name="Hugenholtz P."/>
            <person name="Kyrpides N.C."/>
            <person name="Klenk H.P."/>
        </authorList>
    </citation>
    <scope>NUCLEOTIDE SEQUENCE [LARGE SCALE GENOMIC DNA]</scope>
    <source>
        <strain evidence="10">ATCC 43644 / DSM 9630 / IS1B</strain>
    </source>
</reference>
<keyword evidence="9" id="KW-0723">Serine/threonine-protein kinase</keyword>
<dbReference type="InterPro" id="IPR015943">
    <property type="entry name" value="WD40/YVTN_repeat-like_dom_sf"/>
</dbReference>
<sequence>MSDERRPRADDQESPPEPSRAAVPPPRDDLQPVPPSPPTSNLGLGFPSTAAPRIGDSSPSSFPGSGADPKRSSMPLSSIGDSDVARRGAPLESPSMAEFLINAPLHLSFIEPGQIIFGKYEVIRKLGEGGMGSVWLVRHLELDCERALKTIASNIAAKDEARQRFRREAKAMASFSHPNAVTIHDFRLAHDLAYIDMEYVRGESLETLLQPGVPMPLPWIRRIIEQLCDVLQEAHDKRIVHRDLKPSNLMLVSGRAPGRELLKVLDFGIAKIMEEAELSLTNNVFLGTAAYASPEQANGDPVDDRSDLYSMGVLLYQFLTGYRPFTGPVVKQVYDLVNTPPPPFAIRNPDVKYPPAVEAVVLKCLAKTPDARPASARALAEEFLAALDEVKTPSSVSVAIPASDPPSSSGGDKKAGPSGRPSLLGGHFVPSGASGEHQALPSWASGTHPAIQPGPGSGSGSVNPMGGPVAHQPMPGTQAPRDRYPQPVPISDEFVSRPGQGGKMIFGGTEVTVGSGPPPRPGTGVVPGLGLTAGQLGGINAQAAAFAKTHPAAVAAMAPHEAARFLTESLVLTLRFLPNTSHALAGCRDGSIRIFDLSTQRQLHDFNCPGPFSAMTISPDGRRLLGACRSQVRVFNIESGMELTRYEQHRDGVATVAVSSDGLRAISGGDDQIVRIWEVITGRTTQLLRGHISAVGAATFLDGGALAVSGGEDLVLRVWNPTNGDEVATLEGHRDWITTLAPVPRTYRVVSGGGDDSILVWDLHRMARIAALAGHAQGITALAPSPDGSWLLSGSKDHSIRLWSLSTFHEAFRFDGHEDWVTSLSWAPDQRHFLSGGRDNTVRLWKMPETLVSAIRPNRFGAGTPPLPVPPASGAAATTGDPSRKSFLSRFFGKQP</sequence>
<dbReference type="Gene3D" id="1.10.510.10">
    <property type="entry name" value="Transferase(Phosphotransferase) domain 1"/>
    <property type="match status" value="1"/>
</dbReference>
<keyword evidence="9" id="KW-0418">Kinase</keyword>
<dbReference type="Gene3D" id="2.130.10.10">
    <property type="entry name" value="YVTN repeat-like/Quinoprotein amine dehydrogenase"/>
    <property type="match status" value="2"/>
</dbReference>
<dbReference type="PROSITE" id="PS50011">
    <property type="entry name" value="PROTEIN_KINASE_DOM"/>
    <property type="match status" value="1"/>
</dbReference>
<evidence type="ECO:0000256" key="7">
    <source>
        <dbReference type="SAM" id="MobiDB-lite"/>
    </source>
</evidence>
<dbReference type="InterPro" id="IPR011047">
    <property type="entry name" value="Quinoprotein_ADH-like_sf"/>
</dbReference>
<dbReference type="InterPro" id="IPR017441">
    <property type="entry name" value="Protein_kinase_ATP_BS"/>
</dbReference>
<dbReference type="InParanoid" id="E8R094"/>
<dbReference type="GO" id="GO:0004674">
    <property type="term" value="F:protein serine/threonine kinase activity"/>
    <property type="evidence" value="ECO:0007669"/>
    <property type="project" value="UniProtKB-KW"/>
</dbReference>
<keyword evidence="2" id="KW-0677">Repeat</keyword>
<evidence type="ECO:0000313" key="9">
    <source>
        <dbReference type="EMBL" id="ADV62221.1"/>
    </source>
</evidence>
<feature type="region of interest" description="Disordered" evidence="7">
    <location>
        <begin position="1"/>
        <end position="89"/>
    </location>
</feature>
<dbReference type="PANTHER" id="PTHR19848">
    <property type="entry name" value="WD40 REPEAT PROTEIN"/>
    <property type="match status" value="1"/>
</dbReference>
<keyword evidence="1 5" id="KW-0853">WD repeat</keyword>
<feature type="compositionally biased region" description="Low complexity" evidence="7">
    <location>
        <begin position="394"/>
        <end position="410"/>
    </location>
</feature>
<dbReference type="CDD" id="cd14014">
    <property type="entry name" value="STKc_PknB_like"/>
    <property type="match status" value="1"/>
</dbReference>
<dbReference type="InterPro" id="IPR008271">
    <property type="entry name" value="Ser/Thr_kinase_AS"/>
</dbReference>
<gene>
    <name evidence="9" type="ordered locus">Isop_1637</name>
</gene>
<dbReference type="InterPro" id="IPR020472">
    <property type="entry name" value="WD40_PAC1"/>
</dbReference>
<evidence type="ECO:0000256" key="1">
    <source>
        <dbReference type="ARBA" id="ARBA00022574"/>
    </source>
</evidence>
<protein>
    <submittedName>
        <fullName evidence="9">Serine/threonine protein kinase with WD40 repeats</fullName>
    </submittedName>
</protein>
<organism evidence="9 10">
    <name type="scientific">Isosphaera pallida (strain ATCC 43644 / DSM 9630 / IS1B)</name>
    <dbReference type="NCBI Taxonomy" id="575540"/>
    <lineage>
        <taxon>Bacteria</taxon>
        <taxon>Pseudomonadati</taxon>
        <taxon>Planctomycetota</taxon>
        <taxon>Planctomycetia</taxon>
        <taxon>Isosphaerales</taxon>
        <taxon>Isosphaeraceae</taxon>
        <taxon>Isosphaera</taxon>
    </lineage>
</organism>
<dbReference type="InterPro" id="IPR001680">
    <property type="entry name" value="WD40_rpt"/>
</dbReference>
<evidence type="ECO:0000256" key="5">
    <source>
        <dbReference type="PROSITE-ProRule" id="PRU00221"/>
    </source>
</evidence>
<feature type="compositionally biased region" description="Low complexity" evidence="7">
    <location>
        <begin position="55"/>
        <end position="67"/>
    </location>
</feature>
<accession>E8R094</accession>
<feature type="repeat" description="WD" evidence="5">
    <location>
        <begin position="730"/>
        <end position="771"/>
    </location>
</feature>
<proteinExistence type="predicted"/>
<keyword evidence="10" id="KW-1185">Reference proteome</keyword>
<dbReference type="AlphaFoldDB" id="E8R094"/>
<dbReference type="PRINTS" id="PR00320">
    <property type="entry name" value="GPROTEINBRPT"/>
</dbReference>
<feature type="region of interest" description="Disordered" evidence="7">
    <location>
        <begin position="394"/>
        <end position="480"/>
    </location>
</feature>
<dbReference type="OrthoDB" id="6111975at2"/>
<dbReference type="InterPro" id="IPR000719">
    <property type="entry name" value="Prot_kinase_dom"/>
</dbReference>
<dbReference type="PROSITE" id="PS00108">
    <property type="entry name" value="PROTEIN_KINASE_ST"/>
    <property type="match status" value="1"/>
</dbReference>
<dbReference type="EMBL" id="CP002353">
    <property type="protein sequence ID" value="ADV62221.1"/>
    <property type="molecule type" value="Genomic_DNA"/>
</dbReference>
<dbReference type="eggNOG" id="COG0515">
    <property type="taxonomic scope" value="Bacteria"/>
</dbReference>
<dbReference type="PROSITE" id="PS00107">
    <property type="entry name" value="PROTEIN_KINASE_ATP"/>
    <property type="match status" value="1"/>
</dbReference>
<dbReference type="Pfam" id="PF00400">
    <property type="entry name" value="WD40"/>
    <property type="match status" value="6"/>
</dbReference>
<dbReference type="PROSITE" id="PS50294">
    <property type="entry name" value="WD_REPEATS_REGION"/>
    <property type="match status" value="5"/>
</dbReference>
<evidence type="ECO:0000256" key="3">
    <source>
        <dbReference type="ARBA" id="ARBA00022741"/>
    </source>
</evidence>
<dbReference type="SMART" id="SM00320">
    <property type="entry name" value="WD40"/>
    <property type="match status" value="7"/>
</dbReference>
<dbReference type="SUPFAM" id="SSF50998">
    <property type="entry name" value="Quinoprotein alcohol dehydrogenase-like"/>
    <property type="match status" value="1"/>
</dbReference>
<dbReference type="InterPro" id="IPR019775">
    <property type="entry name" value="WD40_repeat_CS"/>
</dbReference>
<dbReference type="CDD" id="cd00200">
    <property type="entry name" value="WD40"/>
    <property type="match status" value="1"/>
</dbReference>
<dbReference type="Proteomes" id="UP000008631">
    <property type="component" value="Chromosome"/>
</dbReference>
<keyword evidence="4 6" id="KW-0067">ATP-binding</keyword>
<feature type="repeat" description="WD" evidence="5">
    <location>
        <begin position="814"/>
        <end position="847"/>
    </location>
</feature>
<keyword evidence="9" id="KW-0808">Transferase</keyword>
<feature type="repeat" description="WD" evidence="5">
    <location>
        <begin position="688"/>
        <end position="729"/>
    </location>
</feature>
<keyword evidence="3 6" id="KW-0547">Nucleotide-binding</keyword>
<evidence type="ECO:0000313" key="10">
    <source>
        <dbReference type="Proteomes" id="UP000008631"/>
    </source>
</evidence>
<dbReference type="SMART" id="SM00220">
    <property type="entry name" value="S_TKc"/>
    <property type="match status" value="1"/>
</dbReference>
<reference key="1">
    <citation type="submission" date="2010-11" db="EMBL/GenBank/DDBJ databases">
        <title>The complete sequence of chromosome of Isophaera pallida ATCC 43644.</title>
        <authorList>
            <consortium name="US DOE Joint Genome Institute (JGI-PGF)"/>
            <person name="Lucas S."/>
            <person name="Copeland A."/>
            <person name="Lapidus A."/>
            <person name="Bruce D."/>
            <person name="Goodwin L."/>
            <person name="Pitluck S."/>
            <person name="Kyrpides N."/>
            <person name="Mavromatis K."/>
            <person name="Pagani I."/>
            <person name="Ivanova N."/>
            <person name="Saunders E."/>
            <person name="Brettin T."/>
            <person name="Detter J.C."/>
            <person name="Han C."/>
            <person name="Tapia R."/>
            <person name="Land M."/>
            <person name="Hauser L."/>
            <person name="Markowitz V."/>
            <person name="Cheng J.-F."/>
            <person name="Hugenholtz P."/>
            <person name="Woyke T."/>
            <person name="Wu D."/>
            <person name="Eisen J.A."/>
        </authorList>
    </citation>
    <scope>NUCLEOTIDE SEQUENCE</scope>
    <source>
        <strain>ATCC 43644</strain>
    </source>
</reference>
<feature type="domain" description="Protein kinase" evidence="8">
    <location>
        <begin position="120"/>
        <end position="384"/>
    </location>
</feature>
<dbReference type="InterPro" id="IPR011009">
    <property type="entry name" value="Kinase-like_dom_sf"/>
</dbReference>
<evidence type="ECO:0000256" key="4">
    <source>
        <dbReference type="ARBA" id="ARBA00022840"/>
    </source>
</evidence>
<dbReference type="SUPFAM" id="SSF56112">
    <property type="entry name" value="Protein kinase-like (PK-like)"/>
    <property type="match status" value="1"/>
</dbReference>
<dbReference type="PANTHER" id="PTHR19848:SF8">
    <property type="entry name" value="F-BOX AND WD REPEAT DOMAIN CONTAINING 7"/>
    <property type="match status" value="1"/>
</dbReference>
<dbReference type="HOGENOM" id="CLU_344124_0_0_0"/>
<dbReference type="KEGG" id="ipa:Isop_1637"/>
<feature type="binding site" evidence="6">
    <location>
        <position position="158"/>
    </location>
    <ligand>
        <name>ATP</name>
        <dbReference type="ChEBI" id="CHEBI:30616"/>
    </ligand>
</feature>